<evidence type="ECO:0000313" key="2">
    <source>
        <dbReference type="EMBL" id="MPC61718.1"/>
    </source>
</evidence>
<dbReference type="Proteomes" id="UP000324222">
    <property type="component" value="Unassembled WGS sequence"/>
</dbReference>
<dbReference type="AlphaFoldDB" id="A0A5B7GXX5"/>
<protein>
    <submittedName>
        <fullName evidence="2">Uncharacterized protein</fullName>
    </submittedName>
</protein>
<keyword evidence="3" id="KW-1185">Reference proteome</keyword>
<organism evidence="2 3">
    <name type="scientific">Portunus trituberculatus</name>
    <name type="common">Swimming crab</name>
    <name type="synonym">Neptunus trituberculatus</name>
    <dbReference type="NCBI Taxonomy" id="210409"/>
    <lineage>
        <taxon>Eukaryota</taxon>
        <taxon>Metazoa</taxon>
        <taxon>Ecdysozoa</taxon>
        <taxon>Arthropoda</taxon>
        <taxon>Crustacea</taxon>
        <taxon>Multicrustacea</taxon>
        <taxon>Malacostraca</taxon>
        <taxon>Eumalacostraca</taxon>
        <taxon>Eucarida</taxon>
        <taxon>Decapoda</taxon>
        <taxon>Pleocyemata</taxon>
        <taxon>Brachyura</taxon>
        <taxon>Eubrachyura</taxon>
        <taxon>Portunoidea</taxon>
        <taxon>Portunidae</taxon>
        <taxon>Portuninae</taxon>
        <taxon>Portunus</taxon>
    </lineage>
</organism>
<proteinExistence type="predicted"/>
<feature type="region of interest" description="Disordered" evidence="1">
    <location>
        <begin position="42"/>
        <end position="69"/>
    </location>
</feature>
<evidence type="ECO:0000313" key="3">
    <source>
        <dbReference type="Proteomes" id="UP000324222"/>
    </source>
</evidence>
<comment type="caution">
    <text evidence="2">The sequence shown here is derived from an EMBL/GenBank/DDBJ whole genome shotgun (WGS) entry which is preliminary data.</text>
</comment>
<sequence length="87" mass="9879">MLHTYPATSLAKLYPTAPDTNCYPAPRPHSFHNCYRNTLNLSGSPGKHRTGWQQTQDTSRRRFVASKGSEAQVLTKLRQTYSERQGI</sequence>
<reference evidence="2 3" key="1">
    <citation type="submission" date="2019-05" db="EMBL/GenBank/DDBJ databases">
        <title>Another draft genome of Portunus trituberculatus and its Hox gene families provides insights of decapod evolution.</title>
        <authorList>
            <person name="Jeong J.-H."/>
            <person name="Song I."/>
            <person name="Kim S."/>
            <person name="Choi T."/>
            <person name="Kim D."/>
            <person name="Ryu S."/>
            <person name="Kim W."/>
        </authorList>
    </citation>
    <scope>NUCLEOTIDE SEQUENCE [LARGE SCALE GENOMIC DNA]</scope>
    <source>
        <tissue evidence="2">Muscle</tissue>
    </source>
</reference>
<evidence type="ECO:0000256" key="1">
    <source>
        <dbReference type="SAM" id="MobiDB-lite"/>
    </source>
</evidence>
<name>A0A5B7GXX5_PORTR</name>
<gene>
    <name evidence="2" type="ORF">E2C01_055793</name>
</gene>
<dbReference type="EMBL" id="VSRR010018828">
    <property type="protein sequence ID" value="MPC61718.1"/>
    <property type="molecule type" value="Genomic_DNA"/>
</dbReference>
<accession>A0A5B7GXX5</accession>